<name>A0A5N6W2Q5_9EURO</name>
<dbReference type="EMBL" id="ML738314">
    <property type="protein sequence ID" value="KAE8315073.1"/>
    <property type="molecule type" value="Genomic_DNA"/>
</dbReference>
<accession>A0A5N6W2Q5</accession>
<dbReference type="Proteomes" id="UP000325433">
    <property type="component" value="Unassembled WGS sequence"/>
</dbReference>
<keyword evidence="2" id="KW-1185">Reference proteome</keyword>
<evidence type="ECO:0000313" key="2">
    <source>
        <dbReference type="Proteomes" id="UP000325433"/>
    </source>
</evidence>
<proteinExistence type="predicted"/>
<evidence type="ECO:0000313" key="1">
    <source>
        <dbReference type="EMBL" id="KAE8315073.1"/>
    </source>
</evidence>
<reference evidence="2" key="1">
    <citation type="submission" date="2019-04" db="EMBL/GenBank/DDBJ databases">
        <title>Friends and foes A comparative genomics studyof 23 Aspergillus species from section Flavi.</title>
        <authorList>
            <consortium name="DOE Joint Genome Institute"/>
            <person name="Kjaerbolling I."/>
            <person name="Vesth T."/>
            <person name="Frisvad J.C."/>
            <person name="Nybo J.L."/>
            <person name="Theobald S."/>
            <person name="Kildgaard S."/>
            <person name="Isbrandt T."/>
            <person name="Kuo A."/>
            <person name="Sato A."/>
            <person name="Lyhne E.K."/>
            <person name="Kogle M.E."/>
            <person name="Wiebenga A."/>
            <person name="Kun R.S."/>
            <person name="Lubbers R.J."/>
            <person name="Makela M.R."/>
            <person name="Barry K."/>
            <person name="Chovatia M."/>
            <person name="Clum A."/>
            <person name="Daum C."/>
            <person name="Haridas S."/>
            <person name="He G."/>
            <person name="LaButti K."/>
            <person name="Lipzen A."/>
            <person name="Mondo S."/>
            <person name="Riley R."/>
            <person name="Salamov A."/>
            <person name="Simmons B.A."/>
            <person name="Magnuson J.K."/>
            <person name="Henrissat B."/>
            <person name="Mortensen U.H."/>
            <person name="Larsen T.O."/>
            <person name="Devries R.P."/>
            <person name="Grigoriev I.V."/>
            <person name="Machida M."/>
            <person name="Baker S.E."/>
            <person name="Andersen M.R."/>
        </authorList>
    </citation>
    <scope>NUCLEOTIDE SEQUENCE [LARGE SCALE GENOMIC DNA]</scope>
    <source>
        <strain evidence="2">CBS 130015</strain>
    </source>
</reference>
<protein>
    <submittedName>
        <fullName evidence="1">Uncharacterized protein</fullName>
    </submittedName>
</protein>
<gene>
    <name evidence="1" type="ORF">BDV41DRAFT_531817</name>
</gene>
<dbReference type="AlphaFoldDB" id="A0A5N6W2Q5"/>
<sequence>MRFSLPSVIMGVSAAVRGSSPLITKIPFPNTAPGNLSNDISVSDIRGYHLQQPLAPPRAGPGFAANDARAIEAIVHSILVAVRETWQF</sequence>
<organism evidence="1 2">
    <name type="scientific">Aspergillus transmontanensis</name>
    <dbReference type="NCBI Taxonomy" id="1034304"/>
    <lineage>
        <taxon>Eukaryota</taxon>
        <taxon>Fungi</taxon>
        <taxon>Dikarya</taxon>
        <taxon>Ascomycota</taxon>
        <taxon>Pezizomycotina</taxon>
        <taxon>Eurotiomycetes</taxon>
        <taxon>Eurotiomycetidae</taxon>
        <taxon>Eurotiales</taxon>
        <taxon>Aspergillaceae</taxon>
        <taxon>Aspergillus</taxon>
        <taxon>Aspergillus subgen. Circumdati</taxon>
    </lineage>
</organism>